<dbReference type="InterPro" id="IPR036637">
    <property type="entry name" value="Phosphohistidine_dom_sf"/>
</dbReference>
<comment type="caution">
    <text evidence="2">The sequence shown here is derived from an EMBL/GenBank/DDBJ whole genome shotgun (WGS) entry which is preliminary data.</text>
</comment>
<evidence type="ECO:0000313" key="3">
    <source>
        <dbReference type="Proteomes" id="UP000663880"/>
    </source>
</evidence>
<dbReference type="AlphaFoldDB" id="A0A821NPT7"/>
<dbReference type="GO" id="GO:0016772">
    <property type="term" value="F:transferase activity, transferring phosphorus-containing groups"/>
    <property type="evidence" value="ECO:0007669"/>
    <property type="project" value="InterPro"/>
</dbReference>
<evidence type="ECO:0000313" key="2">
    <source>
        <dbReference type="EMBL" id="CAF4789285.1"/>
    </source>
</evidence>
<dbReference type="EMBL" id="CAJOBZ010000005">
    <property type="protein sequence ID" value="CAF4789285.1"/>
    <property type="molecule type" value="Genomic_DNA"/>
</dbReference>
<organism evidence="2 3">
    <name type="scientific">Pieris macdunnoughi</name>
    <dbReference type="NCBI Taxonomy" id="345717"/>
    <lineage>
        <taxon>Eukaryota</taxon>
        <taxon>Metazoa</taxon>
        <taxon>Ecdysozoa</taxon>
        <taxon>Arthropoda</taxon>
        <taxon>Hexapoda</taxon>
        <taxon>Insecta</taxon>
        <taxon>Pterygota</taxon>
        <taxon>Neoptera</taxon>
        <taxon>Endopterygota</taxon>
        <taxon>Lepidoptera</taxon>
        <taxon>Glossata</taxon>
        <taxon>Ditrysia</taxon>
        <taxon>Papilionoidea</taxon>
        <taxon>Pieridae</taxon>
        <taxon>Pierinae</taxon>
        <taxon>Pieris</taxon>
    </lineage>
</organism>
<protein>
    <recommendedName>
        <fullName evidence="1">PEP-utilising enzyme mobile domain-containing protein</fullName>
    </recommendedName>
</protein>
<evidence type="ECO:0000259" key="1">
    <source>
        <dbReference type="Pfam" id="PF00391"/>
    </source>
</evidence>
<dbReference type="OrthoDB" id="6123450at2759"/>
<dbReference type="InterPro" id="IPR008279">
    <property type="entry name" value="PEP-util_enz_mobile_dom"/>
</dbReference>
<name>A0A821NPT7_9NEOP</name>
<proteinExistence type="predicted"/>
<dbReference type="SUPFAM" id="SSF52009">
    <property type="entry name" value="Phosphohistidine domain"/>
    <property type="match status" value="1"/>
</dbReference>
<gene>
    <name evidence="2" type="ORF">PMACD_LOCUS2793</name>
</gene>
<dbReference type="Proteomes" id="UP000663880">
    <property type="component" value="Unassembled WGS sequence"/>
</dbReference>
<feature type="domain" description="PEP-utilising enzyme mobile" evidence="1">
    <location>
        <begin position="126"/>
        <end position="193"/>
    </location>
</feature>
<reference evidence="2" key="1">
    <citation type="submission" date="2021-02" db="EMBL/GenBank/DDBJ databases">
        <authorList>
            <person name="Steward A R."/>
        </authorList>
    </citation>
    <scope>NUCLEOTIDE SEQUENCE</scope>
</reference>
<dbReference type="PANTHER" id="PTHR43615:SF1">
    <property type="entry name" value="PPDK_N DOMAIN-CONTAINING PROTEIN"/>
    <property type="match status" value="1"/>
</dbReference>
<dbReference type="InterPro" id="IPR051549">
    <property type="entry name" value="PEP_Utilizing_Enz"/>
</dbReference>
<dbReference type="Pfam" id="PF00391">
    <property type="entry name" value="PEP-utilizers"/>
    <property type="match status" value="1"/>
</dbReference>
<dbReference type="Gene3D" id="3.50.30.10">
    <property type="entry name" value="Phosphohistidine domain"/>
    <property type="match status" value="1"/>
</dbReference>
<accession>A0A821NPT7</accession>
<keyword evidence="3" id="KW-1185">Reference proteome</keyword>
<sequence length="204" mass="22198">MANWYDKLSSPLSMKSDHKLKWVELKDVPECTQYCVRFEECEASCVQLVGGKGASLALLASVQHEESVYRRVPNTIDVNLRMLEMSIHGHRVADDAILSTALHRRTPARTDRLRSILDMIKIGELRSGDILITASTDIGWSPYFPLLAGIVTELGGLISHGAVIAREYGLPCVVGAGGATNIFSTGDTVRLTADGIVETVSENS</sequence>
<dbReference type="PANTHER" id="PTHR43615">
    <property type="entry name" value="PHOSPHOENOLPYRUVATE SYNTHASE-RELATED"/>
    <property type="match status" value="1"/>
</dbReference>